<evidence type="ECO:0000256" key="1">
    <source>
        <dbReference type="ARBA" id="ARBA00004496"/>
    </source>
</evidence>
<name>A0A2Z2K3Z2_9BACL</name>
<dbReference type="OrthoDB" id="9794370at2"/>
<dbReference type="PROSITE" id="PS50110">
    <property type="entry name" value="RESPONSE_REGULATORY"/>
    <property type="match status" value="1"/>
</dbReference>
<feature type="domain" description="Response regulatory" evidence="10">
    <location>
        <begin position="3"/>
        <end position="120"/>
    </location>
</feature>
<keyword evidence="12" id="KW-1185">Reference proteome</keyword>
<dbReference type="GO" id="GO:0003700">
    <property type="term" value="F:DNA-binding transcription factor activity"/>
    <property type="evidence" value="ECO:0007669"/>
    <property type="project" value="InterPro"/>
</dbReference>
<evidence type="ECO:0000256" key="7">
    <source>
        <dbReference type="ARBA" id="ARBA00023163"/>
    </source>
</evidence>
<dbReference type="InterPro" id="IPR051552">
    <property type="entry name" value="HptR"/>
</dbReference>
<dbReference type="AlphaFoldDB" id="A0A2Z2K3Z2"/>
<dbReference type="GO" id="GO:0000160">
    <property type="term" value="P:phosphorelay signal transduction system"/>
    <property type="evidence" value="ECO:0007669"/>
    <property type="project" value="UniProtKB-KW"/>
</dbReference>
<keyword evidence="5" id="KW-0805">Transcription regulation</keyword>
<dbReference type="InterPro" id="IPR018060">
    <property type="entry name" value="HTH_AraC"/>
</dbReference>
<dbReference type="Pfam" id="PF00072">
    <property type="entry name" value="Response_reg"/>
    <property type="match status" value="1"/>
</dbReference>
<evidence type="ECO:0000256" key="6">
    <source>
        <dbReference type="ARBA" id="ARBA00023125"/>
    </source>
</evidence>
<evidence type="ECO:0000259" key="10">
    <source>
        <dbReference type="PROSITE" id="PS50110"/>
    </source>
</evidence>
<evidence type="ECO:0000256" key="3">
    <source>
        <dbReference type="ARBA" id="ARBA00022553"/>
    </source>
</evidence>
<dbReference type="Proteomes" id="UP000249890">
    <property type="component" value="Chromosome"/>
</dbReference>
<dbReference type="InterPro" id="IPR001789">
    <property type="entry name" value="Sig_transdc_resp-reg_receiver"/>
</dbReference>
<dbReference type="PANTHER" id="PTHR42713">
    <property type="entry name" value="HISTIDINE KINASE-RELATED"/>
    <property type="match status" value="1"/>
</dbReference>
<evidence type="ECO:0000256" key="8">
    <source>
        <dbReference type="PROSITE-ProRule" id="PRU00169"/>
    </source>
</evidence>
<dbReference type="SMART" id="SM00342">
    <property type="entry name" value="HTH_ARAC"/>
    <property type="match status" value="1"/>
</dbReference>
<dbReference type="Gene3D" id="1.10.10.60">
    <property type="entry name" value="Homeodomain-like"/>
    <property type="match status" value="2"/>
</dbReference>
<keyword evidence="2" id="KW-0963">Cytoplasm</keyword>
<evidence type="ECO:0000259" key="9">
    <source>
        <dbReference type="PROSITE" id="PS01124"/>
    </source>
</evidence>
<dbReference type="RefSeq" id="WP_087914338.1">
    <property type="nucleotide sequence ID" value="NZ_CP021780.1"/>
</dbReference>
<dbReference type="GO" id="GO:0005737">
    <property type="term" value="C:cytoplasm"/>
    <property type="evidence" value="ECO:0007669"/>
    <property type="project" value="UniProtKB-SubCell"/>
</dbReference>
<accession>A0A2Z2K3Z2</accession>
<dbReference type="SUPFAM" id="SSF52172">
    <property type="entry name" value="CheY-like"/>
    <property type="match status" value="1"/>
</dbReference>
<evidence type="ECO:0000256" key="5">
    <source>
        <dbReference type="ARBA" id="ARBA00023015"/>
    </source>
</evidence>
<reference evidence="11 12" key="1">
    <citation type="submission" date="2017-06" db="EMBL/GenBank/DDBJ databases">
        <title>Complete genome sequence of Paenibacillus donghaensis KCTC 13049T isolated from East Sea sediment, South Korea.</title>
        <authorList>
            <person name="Jung B.K."/>
            <person name="Hong S.-J."/>
            <person name="Shin J.-H."/>
        </authorList>
    </citation>
    <scope>NUCLEOTIDE SEQUENCE [LARGE SCALE GENOMIC DNA]</scope>
    <source>
        <strain evidence="11 12">KCTC 13049</strain>
    </source>
</reference>
<dbReference type="KEGG" id="pdh:B9T62_05580"/>
<dbReference type="PANTHER" id="PTHR42713:SF3">
    <property type="entry name" value="TRANSCRIPTIONAL REGULATORY PROTEIN HPTR"/>
    <property type="match status" value="1"/>
</dbReference>
<dbReference type="InterPro" id="IPR018062">
    <property type="entry name" value="HTH_AraC-typ_CS"/>
</dbReference>
<feature type="modified residue" description="4-aspartylphosphate" evidence="8">
    <location>
        <position position="55"/>
    </location>
</feature>
<sequence>MFQVLIVDDEESVVEGVAATLPCPRLGIEAIHKAFSASEALATLAKHPVDLLITDIRMPGMSGLELMTRVQEISRTTKCILLTGYADFDYAKQAISGGALNYLLKPVDDEELITAVEQALEAKRQEWQGVVSRERTERTLQENLPLLRRNLLLELTQRKRLPPEVLEGRMQTLGLPFAHGDFIASLMVRLEEPFIQYDDYNLLLMEYAVTNIAEEVLQEHYTVWSCRDAHGYLVFALKPLHKQWTPEAAGDPAAASALQRPQATEILERLAGVIQNFIQATMKGNISVFGGAWGEFPAHLADMYEEGMLAFRRHIGGGFLLIQPQEDALARPIQAMYHLYEPPVLTDLLEAGRWDDFRSKIGRILAELAERFVGSGQHALEAYWAIAGALAYIAHKSGYGLFDLVTGDRNLLAFDSFHSIGQMQARILELVDLVQAELEGETRHAHHVMIRRIHSYIEQHLHNDVSLQAIAQEVFLHPVYVSQLYKNVMGESLSDYVLRQRMEKAAFQIKHSRKKVYEVAELVGYQHVPYFIRVFKKYYGMPPQEYRDAHS</sequence>
<feature type="domain" description="HTH araC/xylS-type" evidence="9">
    <location>
        <begin position="451"/>
        <end position="549"/>
    </location>
</feature>
<dbReference type="Pfam" id="PF12833">
    <property type="entry name" value="HTH_18"/>
    <property type="match status" value="1"/>
</dbReference>
<dbReference type="InterPro" id="IPR020449">
    <property type="entry name" value="Tscrpt_reg_AraC-type_HTH"/>
</dbReference>
<dbReference type="PRINTS" id="PR00032">
    <property type="entry name" value="HTHARAC"/>
</dbReference>
<gene>
    <name evidence="11" type="ORF">B9T62_05580</name>
</gene>
<dbReference type="EMBL" id="CP021780">
    <property type="protein sequence ID" value="ASA20316.1"/>
    <property type="molecule type" value="Genomic_DNA"/>
</dbReference>
<evidence type="ECO:0000256" key="2">
    <source>
        <dbReference type="ARBA" id="ARBA00022490"/>
    </source>
</evidence>
<keyword evidence="7" id="KW-0804">Transcription</keyword>
<keyword evidence="3 8" id="KW-0597">Phosphoprotein</keyword>
<dbReference type="PROSITE" id="PS01124">
    <property type="entry name" value="HTH_ARAC_FAMILY_2"/>
    <property type="match status" value="1"/>
</dbReference>
<comment type="subcellular location">
    <subcellularLocation>
        <location evidence="1">Cytoplasm</location>
    </subcellularLocation>
</comment>
<dbReference type="Gene3D" id="3.40.50.2300">
    <property type="match status" value="1"/>
</dbReference>
<proteinExistence type="predicted"/>
<dbReference type="InterPro" id="IPR011006">
    <property type="entry name" value="CheY-like_superfamily"/>
</dbReference>
<dbReference type="InterPro" id="IPR009057">
    <property type="entry name" value="Homeodomain-like_sf"/>
</dbReference>
<dbReference type="SMART" id="SM00448">
    <property type="entry name" value="REC"/>
    <property type="match status" value="1"/>
</dbReference>
<dbReference type="GO" id="GO:0043565">
    <property type="term" value="F:sequence-specific DNA binding"/>
    <property type="evidence" value="ECO:0007669"/>
    <property type="project" value="InterPro"/>
</dbReference>
<dbReference type="PROSITE" id="PS00041">
    <property type="entry name" value="HTH_ARAC_FAMILY_1"/>
    <property type="match status" value="1"/>
</dbReference>
<protein>
    <recommendedName>
        <fullName evidence="13">DNA-binding response regulator</fullName>
    </recommendedName>
</protein>
<dbReference type="CDD" id="cd17536">
    <property type="entry name" value="REC_YesN-like"/>
    <property type="match status" value="1"/>
</dbReference>
<evidence type="ECO:0000313" key="11">
    <source>
        <dbReference type="EMBL" id="ASA20316.1"/>
    </source>
</evidence>
<evidence type="ECO:0000313" key="12">
    <source>
        <dbReference type="Proteomes" id="UP000249890"/>
    </source>
</evidence>
<evidence type="ECO:0008006" key="13">
    <source>
        <dbReference type="Google" id="ProtNLM"/>
    </source>
</evidence>
<dbReference type="SUPFAM" id="SSF46689">
    <property type="entry name" value="Homeodomain-like"/>
    <property type="match status" value="2"/>
</dbReference>
<keyword evidence="6" id="KW-0238">DNA-binding</keyword>
<keyword evidence="4" id="KW-0902">Two-component regulatory system</keyword>
<evidence type="ECO:0000256" key="4">
    <source>
        <dbReference type="ARBA" id="ARBA00023012"/>
    </source>
</evidence>
<organism evidence="11 12">
    <name type="scientific">Paenibacillus donghaensis</name>
    <dbReference type="NCBI Taxonomy" id="414771"/>
    <lineage>
        <taxon>Bacteria</taxon>
        <taxon>Bacillati</taxon>
        <taxon>Bacillota</taxon>
        <taxon>Bacilli</taxon>
        <taxon>Bacillales</taxon>
        <taxon>Paenibacillaceae</taxon>
        <taxon>Paenibacillus</taxon>
    </lineage>
</organism>